<dbReference type="Proteomes" id="UP000051679">
    <property type="component" value="Unassembled WGS sequence"/>
</dbReference>
<reference evidence="2 3" key="1">
    <citation type="journal article" date="2015" name="Genome Announc.">
        <title>Expanding the biotechnology potential of lactobacilli through comparative genomics of 213 strains and associated genera.</title>
        <authorList>
            <person name="Sun Z."/>
            <person name="Harris H.M."/>
            <person name="McCann A."/>
            <person name="Guo C."/>
            <person name="Argimon S."/>
            <person name="Zhang W."/>
            <person name="Yang X."/>
            <person name="Jeffery I.B."/>
            <person name="Cooney J.C."/>
            <person name="Kagawa T.F."/>
            <person name="Liu W."/>
            <person name="Song Y."/>
            <person name="Salvetti E."/>
            <person name="Wrobel A."/>
            <person name="Rasinkangas P."/>
            <person name="Parkhill J."/>
            <person name="Rea M.C."/>
            <person name="O'Sullivan O."/>
            <person name="Ritari J."/>
            <person name="Douillard F.P."/>
            <person name="Paul Ross R."/>
            <person name="Yang R."/>
            <person name="Briner A.E."/>
            <person name="Felis G.E."/>
            <person name="de Vos W.M."/>
            <person name="Barrangou R."/>
            <person name="Klaenhammer T.R."/>
            <person name="Caufield P.W."/>
            <person name="Cui Y."/>
            <person name="Zhang H."/>
            <person name="O'Toole P.W."/>
        </authorList>
    </citation>
    <scope>NUCLEOTIDE SEQUENCE [LARGE SCALE GENOMIC DNA]</scope>
    <source>
        <strain evidence="2 3">DSM 20505</strain>
    </source>
</reference>
<gene>
    <name evidence="2" type="ORF">FC18_GL002308</name>
</gene>
<evidence type="ECO:0000256" key="1">
    <source>
        <dbReference type="SAM" id="Phobius"/>
    </source>
</evidence>
<evidence type="ECO:0000313" key="3">
    <source>
        <dbReference type="Proteomes" id="UP000051679"/>
    </source>
</evidence>
<dbReference type="AlphaFoldDB" id="A0A0R1ZI04"/>
<protein>
    <submittedName>
        <fullName evidence="2">Uncharacterized protein</fullName>
    </submittedName>
</protein>
<keyword evidence="3" id="KW-1185">Reference proteome</keyword>
<dbReference type="PATRIC" id="fig|1291052.5.peg.2380"/>
<sequence length="71" mass="8491">MRDFFKERYAENFSVIFWIKQVIYLPQSAFRYLGIKENSIANKLGNFIWWIIITIGLIYKPLLAKLISSFL</sequence>
<keyword evidence="1" id="KW-0472">Membrane</keyword>
<evidence type="ECO:0000313" key="2">
    <source>
        <dbReference type="EMBL" id="KRM54600.1"/>
    </source>
</evidence>
<name>A0A0R1ZI04_9LACO</name>
<comment type="caution">
    <text evidence="2">The sequence shown here is derived from an EMBL/GenBank/DDBJ whole genome shotgun (WGS) entry which is preliminary data.</text>
</comment>
<dbReference type="EMBL" id="AYYO01000050">
    <property type="protein sequence ID" value="KRM54600.1"/>
    <property type="molecule type" value="Genomic_DNA"/>
</dbReference>
<feature type="transmembrane region" description="Helical" evidence="1">
    <location>
        <begin position="47"/>
        <end position="67"/>
    </location>
</feature>
<organism evidence="2 3">
    <name type="scientific">Lacticaseibacillus sharpeae JCM 1186 = DSM 20505</name>
    <dbReference type="NCBI Taxonomy" id="1291052"/>
    <lineage>
        <taxon>Bacteria</taxon>
        <taxon>Bacillati</taxon>
        <taxon>Bacillota</taxon>
        <taxon>Bacilli</taxon>
        <taxon>Lactobacillales</taxon>
        <taxon>Lactobacillaceae</taxon>
        <taxon>Lacticaseibacillus</taxon>
    </lineage>
</organism>
<keyword evidence="1" id="KW-1133">Transmembrane helix</keyword>
<proteinExistence type="predicted"/>
<accession>A0A0R1ZI04</accession>
<feature type="transmembrane region" description="Helical" evidence="1">
    <location>
        <begin position="12"/>
        <end position="35"/>
    </location>
</feature>
<keyword evidence="1" id="KW-0812">Transmembrane</keyword>